<protein>
    <recommendedName>
        <fullName evidence="2">DUF4097 domain-containing protein</fullName>
    </recommendedName>
</protein>
<evidence type="ECO:0000313" key="3">
    <source>
        <dbReference type="EMBL" id="OTY16485.1"/>
    </source>
</evidence>
<evidence type="ECO:0000256" key="1">
    <source>
        <dbReference type="SAM" id="Phobius"/>
    </source>
</evidence>
<name>A0A243ABU7_BACTU</name>
<organism evidence="3 4">
    <name type="scientific">Bacillus thuringiensis serovar navarrensis</name>
    <dbReference type="NCBI Taxonomy" id="339658"/>
    <lineage>
        <taxon>Bacteria</taxon>
        <taxon>Bacillati</taxon>
        <taxon>Bacillota</taxon>
        <taxon>Bacilli</taxon>
        <taxon>Bacillales</taxon>
        <taxon>Bacillaceae</taxon>
        <taxon>Bacillus</taxon>
        <taxon>Bacillus cereus group</taxon>
    </lineage>
</organism>
<dbReference type="RefSeq" id="WP_088032335.1">
    <property type="nucleotide sequence ID" value="NZ_NFDG01000118.1"/>
</dbReference>
<accession>A0A243ABU7</accession>
<proteinExistence type="predicted"/>
<keyword evidence="1" id="KW-0812">Transmembrane</keyword>
<dbReference type="EMBL" id="NFDG01000118">
    <property type="protein sequence ID" value="OTY16485.1"/>
    <property type="molecule type" value="Genomic_DNA"/>
</dbReference>
<dbReference type="Proteomes" id="UP000194860">
    <property type="component" value="Unassembled WGS sequence"/>
</dbReference>
<feature type="transmembrane region" description="Helical" evidence="1">
    <location>
        <begin position="7"/>
        <end position="26"/>
    </location>
</feature>
<keyword evidence="1" id="KW-1133">Transmembrane helix</keyword>
<sequence length="290" mass="32263">MINKKKLSIIAGIIFIIGIVGSLFTYRSIATVPISEEKVINNNNVSSVIIDTNNVRVNINPTTESNMKVTLDGEVNSNIERTLATDEKDSTLLISYKEKQQSWFNFNISEVLVPLTLNVYLPEKQYDSLKISNNNGYVSAKQQNTTHFDINTSNGRVELREINSQKINAETNNGSMDFKDITAQNIHVKSNNGRIMLDHVEGELEGQSKNGSLSLKTNELDRNLNFTTHNGKINIETEKEPTNVQFNVSVDNGKANILNKYNGNAVIGKGENQIKLNTHNGSISVKKHGN</sequence>
<feature type="domain" description="DUF4097" evidence="2">
    <location>
        <begin position="48"/>
        <end position="285"/>
    </location>
</feature>
<comment type="caution">
    <text evidence="3">The sequence shown here is derived from an EMBL/GenBank/DDBJ whole genome shotgun (WGS) entry which is preliminary data.</text>
</comment>
<reference evidence="3 4" key="1">
    <citation type="submission" date="2016-10" db="EMBL/GenBank/DDBJ databases">
        <title>Comparative genomics of Bacillus thuringiensis reveals a path to pathogens against multiple invertebrate hosts.</title>
        <authorList>
            <person name="Zheng J."/>
            <person name="Gao Q."/>
            <person name="Liu H."/>
            <person name="Peng D."/>
            <person name="Ruan L."/>
            <person name="Sun M."/>
        </authorList>
    </citation>
    <scope>NUCLEOTIDE SEQUENCE [LARGE SCALE GENOMIC DNA]</scope>
    <source>
        <strain evidence="3">BGSC 4BM1</strain>
    </source>
</reference>
<evidence type="ECO:0000313" key="4">
    <source>
        <dbReference type="Proteomes" id="UP000194860"/>
    </source>
</evidence>
<dbReference type="Pfam" id="PF13349">
    <property type="entry name" value="DUF4097"/>
    <property type="match status" value="1"/>
</dbReference>
<keyword evidence="1" id="KW-0472">Membrane</keyword>
<gene>
    <name evidence="3" type="ORF">BK732_14695</name>
</gene>
<dbReference type="AlphaFoldDB" id="A0A243ABU7"/>
<dbReference type="InterPro" id="IPR025164">
    <property type="entry name" value="Toastrack_DUF4097"/>
</dbReference>
<evidence type="ECO:0000259" key="2">
    <source>
        <dbReference type="Pfam" id="PF13349"/>
    </source>
</evidence>